<dbReference type="PANTHER" id="PTHR42724">
    <property type="entry name" value="TETRAACYLDISACCHARIDE 4'-KINASE"/>
    <property type="match status" value="1"/>
</dbReference>
<dbReference type="AlphaFoldDB" id="A0A940XCC6"/>
<evidence type="ECO:0000256" key="5">
    <source>
        <dbReference type="ARBA" id="ARBA00022516"/>
    </source>
</evidence>
<evidence type="ECO:0000256" key="6">
    <source>
        <dbReference type="ARBA" id="ARBA00022556"/>
    </source>
</evidence>
<dbReference type="SUPFAM" id="SSF52540">
    <property type="entry name" value="P-loop containing nucleoside triphosphate hydrolases"/>
    <property type="match status" value="1"/>
</dbReference>
<keyword evidence="14" id="KW-0812">Transmembrane</keyword>
<dbReference type="GO" id="GO:0009245">
    <property type="term" value="P:lipid A biosynthetic process"/>
    <property type="evidence" value="ECO:0007669"/>
    <property type="project" value="UniProtKB-UniRule"/>
</dbReference>
<dbReference type="EC" id="2.7.1.130" evidence="3 13"/>
<keyword evidence="9 13" id="KW-0418">Kinase</keyword>
<comment type="catalytic activity">
    <reaction evidence="13">
        <text>a lipid A disaccharide + ATP = a lipid IVA + ADP + H(+)</text>
        <dbReference type="Rhea" id="RHEA:67840"/>
        <dbReference type="ChEBI" id="CHEBI:15378"/>
        <dbReference type="ChEBI" id="CHEBI:30616"/>
        <dbReference type="ChEBI" id="CHEBI:176343"/>
        <dbReference type="ChEBI" id="CHEBI:176425"/>
        <dbReference type="ChEBI" id="CHEBI:456216"/>
        <dbReference type="EC" id="2.7.1.130"/>
    </reaction>
</comment>
<evidence type="ECO:0000256" key="7">
    <source>
        <dbReference type="ARBA" id="ARBA00022679"/>
    </source>
</evidence>
<keyword evidence="14" id="KW-0472">Membrane</keyword>
<dbReference type="Proteomes" id="UP000675047">
    <property type="component" value="Unassembled WGS sequence"/>
</dbReference>
<accession>A0A940XCC6</accession>
<dbReference type="PANTHER" id="PTHR42724:SF1">
    <property type="entry name" value="TETRAACYLDISACCHARIDE 4'-KINASE, MITOCHONDRIAL-RELATED"/>
    <property type="match status" value="1"/>
</dbReference>
<organism evidence="15 16">
    <name type="scientific">Flavobacterium geliluteum</name>
    <dbReference type="NCBI Taxonomy" id="2816120"/>
    <lineage>
        <taxon>Bacteria</taxon>
        <taxon>Pseudomonadati</taxon>
        <taxon>Bacteroidota</taxon>
        <taxon>Flavobacteriia</taxon>
        <taxon>Flavobacteriales</taxon>
        <taxon>Flavobacteriaceae</taxon>
        <taxon>Flavobacterium</taxon>
    </lineage>
</organism>
<evidence type="ECO:0000256" key="3">
    <source>
        <dbReference type="ARBA" id="ARBA00012071"/>
    </source>
</evidence>
<keyword evidence="11 13" id="KW-0443">Lipid metabolism</keyword>
<reference evidence="15 16" key="1">
    <citation type="submission" date="2021-03" db="EMBL/GenBank/DDBJ databases">
        <title>Flavobacterium Flabelliformis Sp. Nov. And Flavobacterium Geliluteum Sp. Nov., Two Novel Multidrug Resistant Psychrophilic Species Isolated From Antarctica.</title>
        <authorList>
            <person name="Kralova S."/>
            <person name="Busse H.J."/>
            <person name="Bezdicek M."/>
            <person name="Nykrynova M."/>
            <person name="Kroupova E."/>
            <person name="Krsek D."/>
            <person name="Sedlacek I."/>
        </authorList>
    </citation>
    <scope>NUCLEOTIDE SEQUENCE [LARGE SCALE GENOMIC DNA]</scope>
    <source>
        <strain evidence="15 16">P7388</strain>
    </source>
</reference>
<proteinExistence type="inferred from homology"/>
<comment type="similarity">
    <text evidence="13">Belongs to the LpxK family.</text>
</comment>
<keyword evidence="6 13" id="KW-0441">Lipid A biosynthesis</keyword>
<evidence type="ECO:0000256" key="11">
    <source>
        <dbReference type="ARBA" id="ARBA00023098"/>
    </source>
</evidence>
<keyword evidence="7 13" id="KW-0808">Transferase</keyword>
<keyword evidence="14" id="KW-1133">Transmembrane helix</keyword>
<dbReference type="NCBIfam" id="TIGR00682">
    <property type="entry name" value="lpxK"/>
    <property type="match status" value="1"/>
</dbReference>
<keyword evidence="8 13" id="KW-0547">Nucleotide-binding</keyword>
<comment type="caution">
    <text evidence="15">The sequence shown here is derived from an EMBL/GenBank/DDBJ whole genome shotgun (WGS) entry which is preliminary data.</text>
</comment>
<keyword evidence="10 13" id="KW-0067">ATP-binding</keyword>
<comment type="pathway">
    <text evidence="2 13">Glycolipid biosynthesis; lipid IV(A) biosynthesis; lipid IV(A) from (3R)-3-hydroxytetradecanoyl-[acyl-carrier-protein] and UDP-N-acetyl-alpha-D-glucosamine: step 6/6.</text>
</comment>
<feature type="transmembrane region" description="Helical" evidence="14">
    <location>
        <begin position="7"/>
        <end position="25"/>
    </location>
</feature>
<evidence type="ECO:0000256" key="1">
    <source>
        <dbReference type="ARBA" id="ARBA00002274"/>
    </source>
</evidence>
<dbReference type="GO" id="GO:0005886">
    <property type="term" value="C:plasma membrane"/>
    <property type="evidence" value="ECO:0007669"/>
    <property type="project" value="TreeGrafter"/>
</dbReference>
<feature type="binding site" evidence="13">
    <location>
        <begin position="47"/>
        <end position="54"/>
    </location>
    <ligand>
        <name>ATP</name>
        <dbReference type="ChEBI" id="CHEBI:30616"/>
    </ligand>
</feature>
<gene>
    <name evidence="13 15" type="primary">lpxK</name>
    <name evidence="15" type="ORF">J3495_15015</name>
</gene>
<dbReference type="RefSeq" id="WP_210667354.1">
    <property type="nucleotide sequence ID" value="NZ_JAGFBV010000026.1"/>
</dbReference>
<keyword evidence="5 13" id="KW-0444">Lipid biosynthesis</keyword>
<name>A0A940XCC6_9FLAO</name>
<protein>
    <recommendedName>
        <fullName evidence="4 13">Tetraacyldisaccharide 4'-kinase</fullName>
        <ecNumber evidence="3 13">2.7.1.130</ecNumber>
    </recommendedName>
    <alternativeName>
        <fullName evidence="12 13">Lipid A 4'-kinase</fullName>
    </alternativeName>
</protein>
<evidence type="ECO:0000256" key="13">
    <source>
        <dbReference type="HAMAP-Rule" id="MF_00409"/>
    </source>
</evidence>
<comment type="function">
    <text evidence="1 13">Transfers the gamma-phosphate of ATP to the 4'-position of a tetraacyldisaccharide 1-phosphate intermediate (termed DS-1-P) to form tetraacyldisaccharide 1,4'-bis-phosphate (lipid IVA).</text>
</comment>
<evidence type="ECO:0000313" key="15">
    <source>
        <dbReference type="EMBL" id="MBP4139386.1"/>
    </source>
</evidence>
<dbReference type="HAMAP" id="MF_00409">
    <property type="entry name" value="LpxK"/>
    <property type="match status" value="1"/>
</dbReference>
<dbReference type="GO" id="GO:0009029">
    <property type="term" value="F:lipid-A 4'-kinase activity"/>
    <property type="evidence" value="ECO:0007669"/>
    <property type="project" value="UniProtKB-UniRule"/>
</dbReference>
<evidence type="ECO:0000256" key="8">
    <source>
        <dbReference type="ARBA" id="ARBA00022741"/>
    </source>
</evidence>
<evidence type="ECO:0000256" key="9">
    <source>
        <dbReference type="ARBA" id="ARBA00022777"/>
    </source>
</evidence>
<dbReference type="InterPro" id="IPR003758">
    <property type="entry name" value="LpxK"/>
</dbReference>
<sequence>MNLLRKILFPFAILYGFITSFRNFLFDKGVLKSTSFDIPVIAVGNLSVGGTGKTPQIEYLIRLLSNQYKIATLSRGYKRQSKGFVFANASSNALILGDEPFQFYQKFPNIQVAVDADRTNGITQLISQQERPQIILLDDAYQHRKVKAGFYILLTSYGDLYADDCMLPTGNLRESRSGANRANIIIVTKCPKDLPDEIQNDIRKKLRINSSQQLYFTGIDYDDFIGDQEKKIAVSDIKKEPKLLLAGIAKPKPFFDYLKNKNDECLTFPDHHHFSEADIESILIKAQGKKIVTTEKDYVRLKDSKLATQLYYLPIRSHFLGNKQNFDATVLEYVKRSANLNFENL</sequence>
<evidence type="ECO:0000256" key="14">
    <source>
        <dbReference type="SAM" id="Phobius"/>
    </source>
</evidence>
<dbReference type="EMBL" id="JAGFBV010000026">
    <property type="protein sequence ID" value="MBP4139386.1"/>
    <property type="molecule type" value="Genomic_DNA"/>
</dbReference>
<dbReference type="Pfam" id="PF02606">
    <property type="entry name" value="LpxK"/>
    <property type="match status" value="1"/>
</dbReference>
<evidence type="ECO:0000313" key="16">
    <source>
        <dbReference type="Proteomes" id="UP000675047"/>
    </source>
</evidence>
<evidence type="ECO:0000256" key="12">
    <source>
        <dbReference type="ARBA" id="ARBA00029757"/>
    </source>
</evidence>
<keyword evidence="16" id="KW-1185">Reference proteome</keyword>
<evidence type="ECO:0000256" key="2">
    <source>
        <dbReference type="ARBA" id="ARBA00004870"/>
    </source>
</evidence>
<evidence type="ECO:0000256" key="4">
    <source>
        <dbReference type="ARBA" id="ARBA00016436"/>
    </source>
</evidence>
<dbReference type="InterPro" id="IPR027417">
    <property type="entry name" value="P-loop_NTPase"/>
</dbReference>
<evidence type="ECO:0000256" key="10">
    <source>
        <dbReference type="ARBA" id="ARBA00022840"/>
    </source>
</evidence>
<dbReference type="GO" id="GO:0005524">
    <property type="term" value="F:ATP binding"/>
    <property type="evidence" value="ECO:0007669"/>
    <property type="project" value="UniProtKB-UniRule"/>
</dbReference>